<comment type="caution">
    <text evidence="1">The sequence shown here is derived from an EMBL/GenBank/DDBJ whole genome shotgun (WGS) entry which is preliminary data.</text>
</comment>
<keyword evidence="2" id="KW-1185">Reference proteome</keyword>
<proteinExistence type="predicted"/>
<protein>
    <submittedName>
        <fullName evidence="1">Uncharacterized protein</fullName>
    </submittedName>
</protein>
<dbReference type="PANTHER" id="PTHR37904">
    <property type="entry name" value="OS10G0566900 PROTEIN"/>
    <property type="match status" value="1"/>
</dbReference>
<dbReference type="Pfam" id="PF15011">
    <property type="entry name" value="CA109-like"/>
    <property type="match status" value="1"/>
</dbReference>
<evidence type="ECO:0000313" key="2">
    <source>
        <dbReference type="Proteomes" id="UP001634393"/>
    </source>
</evidence>
<dbReference type="InterPro" id="IPR029159">
    <property type="entry name" value="CA109-like"/>
</dbReference>
<dbReference type="PANTHER" id="PTHR37904:SF2">
    <property type="entry name" value="OS10G0566900 PROTEIN"/>
    <property type="match status" value="1"/>
</dbReference>
<accession>A0ABD3UAU6</accession>
<organism evidence="1 2">
    <name type="scientific">Penstemon smallii</name>
    <dbReference type="NCBI Taxonomy" id="265156"/>
    <lineage>
        <taxon>Eukaryota</taxon>
        <taxon>Viridiplantae</taxon>
        <taxon>Streptophyta</taxon>
        <taxon>Embryophyta</taxon>
        <taxon>Tracheophyta</taxon>
        <taxon>Spermatophyta</taxon>
        <taxon>Magnoliopsida</taxon>
        <taxon>eudicotyledons</taxon>
        <taxon>Gunneridae</taxon>
        <taxon>Pentapetalae</taxon>
        <taxon>asterids</taxon>
        <taxon>lamiids</taxon>
        <taxon>Lamiales</taxon>
        <taxon>Plantaginaceae</taxon>
        <taxon>Cheloneae</taxon>
        <taxon>Penstemon</taxon>
    </lineage>
</organism>
<sequence length="200" mass="22795">MESIVKKYQQRFRRIKDEMGRWEELQSRLISQFSNASSIIQRLQLILDSRNYGVLKSIEGIEDAVLRKQMDSLQAIFLSINKTMEEFRGVVSIIEKMVRDSGQLVGGGSAKQLTAKQLKQQIGLKPTLEDCLSGLRILEDMHQSEYRLKLSVVSALQDLALKPKSIGDLSALQQLLIDQPNIPREEVQCIYEIIFAEEIS</sequence>
<gene>
    <name evidence="1" type="ORF">ACJIZ3_003299</name>
</gene>
<reference evidence="1 2" key="1">
    <citation type="submission" date="2024-12" db="EMBL/GenBank/DDBJ databases">
        <title>The unique morphological basis and parallel evolutionary history of personate flowers in Penstemon.</title>
        <authorList>
            <person name="Depatie T.H."/>
            <person name="Wessinger C.A."/>
        </authorList>
    </citation>
    <scope>NUCLEOTIDE SEQUENCE [LARGE SCALE GENOMIC DNA]</scope>
    <source>
        <strain evidence="1">WTNN_2</strain>
        <tissue evidence="1">Leaf</tissue>
    </source>
</reference>
<name>A0ABD3UAU6_9LAMI</name>
<dbReference type="AlphaFoldDB" id="A0ABD3UAU6"/>
<evidence type="ECO:0000313" key="1">
    <source>
        <dbReference type="EMBL" id="KAL3845896.1"/>
    </source>
</evidence>
<dbReference type="InterPro" id="IPR038985">
    <property type="entry name" value="OPRN-like"/>
</dbReference>
<dbReference type="Proteomes" id="UP001634393">
    <property type="component" value="Unassembled WGS sequence"/>
</dbReference>
<dbReference type="EMBL" id="JBJXBP010000002">
    <property type="protein sequence ID" value="KAL3845896.1"/>
    <property type="molecule type" value="Genomic_DNA"/>
</dbReference>